<dbReference type="GO" id="GO:0030976">
    <property type="term" value="F:thiamine pyrophosphate binding"/>
    <property type="evidence" value="ECO:0007669"/>
    <property type="project" value="UniProtKB-UniRule"/>
</dbReference>
<gene>
    <name evidence="6" type="primary">odhA</name>
    <name evidence="9" type="ORF">D8M05_06570</name>
</gene>
<dbReference type="SMART" id="SM00861">
    <property type="entry name" value="Transket_pyr"/>
    <property type="match status" value="1"/>
</dbReference>
<dbReference type="NCBIfam" id="NF008907">
    <property type="entry name" value="PRK12270.1"/>
    <property type="match status" value="1"/>
</dbReference>
<dbReference type="GO" id="GO:0005829">
    <property type="term" value="C:cytosol"/>
    <property type="evidence" value="ECO:0007669"/>
    <property type="project" value="TreeGrafter"/>
</dbReference>
<keyword evidence="3 6" id="KW-0786">Thiamine pyrophosphate</keyword>
<evidence type="ECO:0000256" key="2">
    <source>
        <dbReference type="ARBA" id="ARBA00023002"/>
    </source>
</evidence>
<evidence type="ECO:0000313" key="10">
    <source>
        <dbReference type="Proteomes" id="UP000281813"/>
    </source>
</evidence>
<dbReference type="InterPro" id="IPR005475">
    <property type="entry name" value="Transketolase-like_Pyr-bd"/>
</dbReference>
<keyword evidence="2 6" id="KW-0560">Oxidoreductase</keyword>
<dbReference type="GO" id="GO:0006099">
    <property type="term" value="P:tricarboxylic acid cycle"/>
    <property type="evidence" value="ECO:0007669"/>
    <property type="project" value="TreeGrafter"/>
</dbReference>
<comment type="subunit">
    <text evidence="6">Homodimer. Part of the 2-oxoglutarate dehydrogenase (OGDH) complex composed of E1 (2-oxoglutarate dehydrogenase), E2 (dihydrolipoamide succinyltransferase) and E3 (dihydrolipoamide dehydrogenase); the complex contains multiple copies of the three enzymatic components (E1, E2 and E3).</text>
</comment>
<dbReference type="InterPro" id="IPR001017">
    <property type="entry name" value="DH_E1"/>
</dbReference>
<dbReference type="Pfam" id="PF00676">
    <property type="entry name" value="E1_dh"/>
    <property type="match status" value="1"/>
</dbReference>
<evidence type="ECO:0000256" key="5">
    <source>
        <dbReference type="ARBA" id="ARBA00051911"/>
    </source>
</evidence>
<keyword evidence="10" id="KW-1185">Reference proteome</keyword>
<dbReference type="SUPFAM" id="SSF52518">
    <property type="entry name" value="Thiamin diphosphate-binding fold (THDP-binding)"/>
    <property type="match status" value="2"/>
</dbReference>
<comment type="function">
    <text evidence="6">E1 component of the 2-oxoglutarate dehydrogenase (OGDH) complex which catalyzes the decarboxylation of 2-oxoglutarate, the first step in the conversion of 2-oxoglutarate to succinyl-CoA and CO(2).</text>
</comment>
<evidence type="ECO:0000256" key="7">
    <source>
        <dbReference type="SAM" id="Coils"/>
    </source>
</evidence>
<keyword evidence="4 6" id="KW-0324">Glycolysis</keyword>
<keyword evidence="7" id="KW-0175">Coiled coil</keyword>
<evidence type="ECO:0000256" key="6">
    <source>
        <dbReference type="HAMAP-Rule" id="MF_01169"/>
    </source>
</evidence>
<comment type="catalytic activity">
    <reaction evidence="5 6">
        <text>N(6)-[(R)-lipoyl]-L-lysyl-[protein] + 2-oxoglutarate + H(+) = N(6)-[(R)-S(8)-succinyldihydrolipoyl]-L-lysyl-[protein] + CO2</text>
        <dbReference type="Rhea" id="RHEA:12188"/>
        <dbReference type="Rhea" id="RHEA-COMP:10474"/>
        <dbReference type="Rhea" id="RHEA-COMP:20092"/>
        <dbReference type="ChEBI" id="CHEBI:15378"/>
        <dbReference type="ChEBI" id="CHEBI:16526"/>
        <dbReference type="ChEBI" id="CHEBI:16810"/>
        <dbReference type="ChEBI" id="CHEBI:83099"/>
        <dbReference type="ChEBI" id="CHEBI:83120"/>
        <dbReference type="EC" id="1.2.4.2"/>
    </reaction>
</comment>
<comment type="cofactor">
    <cofactor evidence="1 6">
        <name>thiamine diphosphate</name>
        <dbReference type="ChEBI" id="CHEBI:58937"/>
    </cofactor>
</comment>
<accession>A0A494Z325</accession>
<dbReference type="InterPro" id="IPR031717">
    <property type="entry name" value="ODO-1/KGD_C"/>
</dbReference>
<dbReference type="Pfam" id="PF16870">
    <property type="entry name" value="OxoGdeHyase_C"/>
    <property type="match status" value="1"/>
</dbReference>
<dbReference type="EMBL" id="RBZO01000007">
    <property type="protein sequence ID" value="RKQ16909.1"/>
    <property type="molecule type" value="Genomic_DNA"/>
</dbReference>
<dbReference type="Gene3D" id="3.40.50.970">
    <property type="match status" value="1"/>
</dbReference>
<evidence type="ECO:0000256" key="3">
    <source>
        <dbReference type="ARBA" id="ARBA00023052"/>
    </source>
</evidence>
<dbReference type="InterPro" id="IPR023784">
    <property type="entry name" value="2oxoglutarate_DH_E1_bac"/>
</dbReference>
<dbReference type="Proteomes" id="UP000281813">
    <property type="component" value="Unassembled WGS sequence"/>
</dbReference>
<feature type="coiled-coil region" evidence="7">
    <location>
        <begin position="506"/>
        <end position="537"/>
    </location>
</feature>
<dbReference type="FunFam" id="3.40.50.970:FF:000036">
    <property type="entry name" value="2-oxoglutarate dehydrogenase E1 component"/>
    <property type="match status" value="1"/>
</dbReference>
<dbReference type="CDD" id="cd02016">
    <property type="entry name" value="TPP_E1_OGDC_like"/>
    <property type="match status" value="1"/>
</dbReference>
<reference evidence="9 10" key="1">
    <citation type="journal article" date="2015" name="Antonie Van Leeuwenhoek">
        <title>Oceanobacillus bengalensis sp. nov., a bacterium isolated from seawater of the Bay of Bengal.</title>
        <authorList>
            <person name="Yongchang O."/>
            <person name="Xiang W."/>
            <person name="Wang G."/>
        </authorList>
    </citation>
    <scope>NUCLEOTIDE SEQUENCE [LARGE SCALE GENOMIC DNA]</scope>
    <source>
        <strain evidence="9 10">MCCC 1K00260</strain>
    </source>
</reference>
<evidence type="ECO:0000256" key="1">
    <source>
        <dbReference type="ARBA" id="ARBA00001964"/>
    </source>
</evidence>
<dbReference type="OrthoDB" id="9759785at2"/>
<comment type="caution">
    <text evidence="9">The sequence shown here is derived from an EMBL/GenBank/DDBJ whole genome shotgun (WGS) entry which is preliminary data.</text>
</comment>
<feature type="domain" description="Transketolase-like pyrimidine-binding" evidence="8">
    <location>
        <begin position="590"/>
        <end position="786"/>
    </location>
</feature>
<dbReference type="PANTHER" id="PTHR23152">
    <property type="entry name" value="2-OXOGLUTARATE DEHYDROGENASE"/>
    <property type="match status" value="1"/>
</dbReference>
<dbReference type="NCBIfam" id="NF006914">
    <property type="entry name" value="PRK09404.1"/>
    <property type="match status" value="1"/>
</dbReference>
<dbReference type="NCBIfam" id="TIGR00239">
    <property type="entry name" value="2oxo_dh_E1"/>
    <property type="match status" value="1"/>
</dbReference>
<organism evidence="9 10">
    <name type="scientific">Oceanobacillus bengalensis</name>
    <dbReference type="NCBI Taxonomy" id="1435466"/>
    <lineage>
        <taxon>Bacteria</taxon>
        <taxon>Bacillati</taxon>
        <taxon>Bacillota</taxon>
        <taxon>Bacilli</taxon>
        <taxon>Bacillales</taxon>
        <taxon>Bacillaceae</taxon>
        <taxon>Oceanobacillus</taxon>
    </lineage>
</organism>
<dbReference type="InterPro" id="IPR011603">
    <property type="entry name" value="2oxoglutarate_DH_E1"/>
</dbReference>
<dbReference type="InterPro" id="IPR029061">
    <property type="entry name" value="THDP-binding"/>
</dbReference>
<protein>
    <recommendedName>
        <fullName evidence="6">2-oxoglutarate dehydrogenase E1 component</fullName>
        <ecNumber evidence="6">1.2.4.2</ecNumber>
    </recommendedName>
    <alternativeName>
        <fullName evidence="6">Alpha-ketoglutarate dehydrogenase</fullName>
    </alternativeName>
</protein>
<dbReference type="InterPro" id="IPR042179">
    <property type="entry name" value="KGD_C_sf"/>
</dbReference>
<dbReference type="HAMAP" id="MF_01169">
    <property type="entry name" value="SucA_OdhA"/>
    <property type="match status" value="1"/>
</dbReference>
<proteinExistence type="inferred from homology"/>
<evidence type="ECO:0000256" key="4">
    <source>
        <dbReference type="ARBA" id="ARBA00023152"/>
    </source>
</evidence>
<dbReference type="Gene3D" id="3.40.50.11610">
    <property type="entry name" value="Multifunctional 2-oxoglutarate metabolism enzyme, C-terminal domain"/>
    <property type="match status" value="1"/>
</dbReference>
<dbReference type="GO" id="GO:0045252">
    <property type="term" value="C:oxoglutarate dehydrogenase complex"/>
    <property type="evidence" value="ECO:0007669"/>
    <property type="project" value="TreeGrafter"/>
</dbReference>
<evidence type="ECO:0000313" key="9">
    <source>
        <dbReference type="EMBL" id="RKQ16909.1"/>
    </source>
</evidence>
<dbReference type="Pfam" id="PF02779">
    <property type="entry name" value="Transket_pyr"/>
    <property type="match status" value="1"/>
</dbReference>
<dbReference type="GO" id="GO:0004591">
    <property type="term" value="F:oxoglutarate dehydrogenase (succinyl-transferring) activity"/>
    <property type="evidence" value="ECO:0007669"/>
    <property type="project" value="UniProtKB-UniRule"/>
</dbReference>
<evidence type="ECO:0000259" key="8">
    <source>
        <dbReference type="SMART" id="SM00861"/>
    </source>
</evidence>
<sequence length="949" mass="106754">MDNQSGINPYNSLSGSNMGYVLEQYDIYLTNPNEVDESFKELFNTWGAPQPSDYNIGQRSAEVLNPNVVINKMRKLAKAMDLAENIRKNGHLEADINPLKKPKVKKLLELSTYHLTEEDLKEIPAEFICKDHQEQFKDGLAAIEYLKQIYTGTVGFEVEHVDPIEKTWLKSKIESGYTIPNYSVAEKEAILKQLCDAEGFEQFIGKTYVGQKRFSIEGLETMIPLINEIVAQSAEYGVNDVAISMAHRGRLNVLTHILEKPYEAMLSQFQHSKWVNEDPSLELTEGITGDVKYHLGAVKQKKVGDKMVRVSLANNPSHLEFAGTVVEGYARALQDDRKEAGYPKQDVNKAVPILVHGDAAIAGQGIVQEIFNYAQAEAYGTGGTIHLIANNHIGFTTESKDDRSTEYASDIGKGYNIPILHVNADDPEACLAVARLAFEYRQTFRKDVLIDLSGYRRLGHNEMDEPRMTSPVTYAAVDGHPTITAVYKGKLIEGKSLSENRINEIFSETQEKLQKAYKNIDQEAEELRTTLERHEAYGSELPKVDTAVDKATLTQINEELLQWPEGFNVFRKLEKILNRRRDAIEKQKKIDWGHAEALAFATILKDGTPIRLTGEDSERGTFSHRNVVLSDEKTGEKYSPMHTISTSNASFDIRNSTLSENAILGFEYGYDVASPETLVLWEGQFGDFANGAQVIIDQFIASGREKWGQKSGMVLLLPHGYEGQGPEHSNARPERYLQLAAENNWTVANFSTAGNYFHALRRQAAILKTDEVRPLIIMSPKSLLRHASAGVYLEELTNGQFEPIIEQPGLGTKPDKVERVVLSTGRLAVELSDHVEKSPESYDWLDIIRVEELYPFPEENIEHVLNKYKNLKEIVWTQEEPQNMGAWTFIAPRLQKIAPKDIIVTYNGRPDMASPSEGDPRVHKQEQERIISNVLTQTKTVTGKTPVKK</sequence>
<dbReference type="Gene3D" id="1.10.287.1150">
    <property type="entry name" value="TPP helical domain"/>
    <property type="match status" value="1"/>
</dbReference>
<dbReference type="PANTHER" id="PTHR23152:SF4">
    <property type="entry name" value="2-OXOADIPATE DEHYDROGENASE COMPLEX COMPONENT E1"/>
    <property type="match status" value="1"/>
</dbReference>
<dbReference type="AlphaFoldDB" id="A0A494Z325"/>
<dbReference type="GO" id="GO:0006096">
    <property type="term" value="P:glycolytic process"/>
    <property type="evidence" value="ECO:0007669"/>
    <property type="project" value="UniProtKB-UniRule"/>
</dbReference>
<dbReference type="RefSeq" id="WP_121129867.1">
    <property type="nucleotide sequence ID" value="NZ_JBHUFK010000033.1"/>
</dbReference>
<dbReference type="Gene3D" id="3.40.50.12470">
    <property type="match status" value="1"/>
</dbReference>
<comment type="similarity">
    <text evidence="6">Belongs to the alpha-ketoglutarate dehydrogenase family.</text>
</comment>
<name>A0A494Z325_9BACI</name>
<dbReference type="EC" id="1.2.4.2" evidence="6"/>
<dbReference type="PIRSF" id="PIRSF000157">
    <property type="entry name" value="Oxoglu_dh_E1"/>
    <property type="match status" value="1"/>
</dbReference>